<dbReference type="CDD" id="cd00167">
    <property type="entry name" value="SANT"/>
    <property type="match status" value="1"/>
</dbReference>
<dbReference type="AlphaFoldDB" id="A0A7J6N116"/>
<feature type="region of interest" description="Disordered" evidence="1">
    <location>
        <begin position="1"/>
        <end position="34"/>
    </location>
</feature>
<comment type="caution">
    <text evidence="2">The sequence shown here is derived from an EMBL/GenBank/DDBJ whole genome shotgun (WGS) entry which is preliminary data.</text>
</comment>
<evidence type="ECO:0000256" key="1">
    <source>
        <dbReference type="SAM" id="MobiDB-lite"/>
    </source>
</evidence>
<gene>
    <name evidence="2" type="ORF">FOL47_000933</name>
</gene>
<name>A0A7J6N116_PERCH</name>
<feature type="compositionally biased region" description="Basic and acidic residues" evidence="1">
    <location>
        <begin position="1"/>
        <end position="16"/>
    </location>
</feature>
<evidence type="ECO:0000313" key="2">
    <source>
        <dbReference type="EMBL" id="KAF4677545.1"/>
    </source>
</evidence>
<protein>
    <submittedName>
        <fullName evidence="2">Uncharacterized protein</fullName>
    </submittedName>
</protein>
<dbReference type="InterPro" id="IPR001005">
    <property type="entry name" value="SANT/Myb"/>
</dbReference>
<feature type="region of interest" description="Disordered" evidence="1">
    <location>
        <begin position="88"/>
        <end position="112"/>
    </location>
</feature>
<proteinExistence type="predicted"/>
<organism evidence="2 3">
    <name type="scientific">Perkinsus chesapeaki</name>
    <name type="common">Clam parasite</name>
    <name type="synonym">Perkinsus andrewsi</name>
    <dbReference type="NCBI Taxonomy" id="330153"/>
    <lineage>
        <taxon>Eukaryota</taxon>
        <taxon>Sar</taxon>
        <taxon>Alveolata</taxon>
        <taxon>Perkinsozoa</taxon>
        <taxon>Perkinsea</taxon>
        <taxon>Perkinsida</taxon>
        <taxon>Perkinsidae</taxon>
        <taxon>Perkinsus</taxon>
    </lineage>
</organism>
<keyword evidence="3" id="KW-1185">Reference proteome</keyword>
<accession>A0A7J6N116</accession>
<evidence type="ECO:0000313" key="3">
    <source>
        <dbReference type="Proteomes" id="UP000591131"/>
    </source>
</evidence>
<dbReference type="OrthoDB" id="10376634at2759"/>
<dbReference type="EMBL" id="JAAPAO010000012">
    <property type="protein sequence ID" value="KAF4677545.1"/>
    <property type="molecule type" value="Genomic_DNA"/>
</dbReference>
<reference evidence="2 3" key="1">
    <citation type="submission" date="2020-04" db="EMBL/GenBank/DDBJ databases">
        <title>Perkinsus chesapeaki whole genome sequence.</title>
        <authorList>
            <person name="Bogema D.R."/>
        </authorList>
    </citation>
    <scope>NUCLEOTIDE SEQUENCE [LARGE SCALE GENOMIC DNA]</scope>
    <source>
        <strain evidence="2">ATCC PRA-425</strain>
    </source>
</reference>
<sequence length="487" mass="55601">MSTEAKSEVRDEDDRTTTPSPPPSTVDTDQSLFESDRFRPARLFPIGITVDEPVKAGLACKSRPRWRRRPVLQPSGLTLYHWEKVPDEEENQQQQADGVEARPSTSLTTDLPPKYARTFQGEEGLVPATLDQRTWVKIKEETDRRFKCTCSSSATTSKPVYTQEECQYLLEAAKTYGGYERWPVIVDRWITRCDSDLKTSHCPCRERFLKSLMYLMLVHLLSVERKDGIHAVNDAQQKSCSILATKYHKEYDDNRRIILEKQLSLDEGSRLHFRLNFRNLLRACQIPVTSKYGEFVDTVKGEHVTKSRKKRKREMKVGDGDPWLRPEYHMAADPSEVRAARSCSLFPPPVIGASLSTANIRHPLHYHVLMGQGGSLVNGNPRSGQNKQQDSAAKCIQSEINAVLSGMGFRQLQPQCRTPRTCRLFAVLCKKIEILAMLREIHAQRRLQVEDLHSEYTNLTQRIKLLSRAGTLQRSQAAQRARPRSGR</sequence>
<dbReference type="Proteomes" id="UP000591131">
    <property type="component" value="Unassembled WGS sequence"/>
</dbReference>